<name>A0A246FGB0_9BACT</name>
<dbReference type="Gene3D" id="3.50.50.60">
    <property type="entry name" value="FAD/NAD(P)-binding domain"/>
    <property type="match status" value="1"/>
</dbReference>
<reference evidence="4 5" key="1">
    <citation type="submission" date="2017-06" db="EMBL/GenBank/DDBJ databases">
        <title>Hymenobacter amundsenii sp. nov. isolated from regoliths in Antarctica.</title>
        <authorList>
            <person name="Sedlacek I."/>
            <person name="Kralova S."/>
            <person name="Pantucek R."/>
            <person name="Svec P."/>
            <person name="Holochova P."/>
            <person name="Stankova E."/>
            <person name="Vrbovska V."/>
            <person name="Busse H.-J."/>
        </authorList>
    </citation>
    <scope>NUCLEOTIDE SEQUENCE [LARGE SCALE GENOMIC DNA]</scope>
    <source>
        <strain evidence="4 5">CCM 8682</strain>
    </source>
</reference>
<comment type="cofactor">
    <cofactor evidence="1">
        <name>FAD</name>
        <dbReference type="ChEBI" id="CHEBI:57692"/>
    </cofactor>
</comment>
<accession>A0A246FGB0</accession>
<organism evidence="4 5">
    <name type="scientific">Hymenobacter amundsenii</name>
    <dbReference type="NCBI Taxonomy" id="2006685"/>
    <lineage>
        <taxon>Bacteria</taxon>
        <taxon>Pseudomonadati</taxon>
        <taxon>Bacteroidota</taxon>
        <taxon>Cytophagia</taxon>
        <taxon>Cytophagales</taxon>
        <taxon>Hymenobacteraceae</taxon>
        <taxon>Hymenobacter</taxon>
    </lineage>
</organism>
<dbReference type="PANTHER" id="PTHR43872:SF1">
    <property type="entry name" value="MONOOXYGENASE, PUTATIVE (AFU_ORTHOLOGUE AFUA_8G02570)-RELATED"/>
    <property type="match status" value="1"/>
</dbReference>
<protein>
    <recommendedName>
        <fullName evidence="6">FAD-containing monooxygenase EthA</fullName>
    </recommendedName>
</protein>
<evidence type="ECO:0000256" key="2">
    <source>
        <dbReference type="ARBA" id="ARBA00010139"/>
    </source>
</evidence>
<gene>
    <name evidence="4" type="ORF">CDA63_18805</name>
</gene>
<dbReference type="Proteomes" id="UP000197277">
    <property type="component" value="Unassembled WGS sequence"/>
</dbReference>
<dbReference type="AlphaFoldDB" id="A0A246FGB0"/>
<proteinExistence type="inferred from homology"/>
<evidence type="ECO:0000256" key="3">
    <source>
        <dbReference type="ARBA" id="ARBA00023033"/>
    </source>
</evidence>
<dbReference type="EMBL" id="NIRR01000055">
    <property type="protein sequence ID" value="OWP61567.1"/>
    <property type="molecule type" value="Genomic_DNA"/>
</dbReference>
<dbReference type="InterPro" id="IPR051820">
    <property type="entry name" value="FAD-binding_MO"/>
</dbReference>
<evidence type="ECO:0000313" key="4">
    <source>
        <dbReference type="EMBL" id="OWP61567.1"/>
    </source>
</evidence>
<keyword evidence="5" id="KW-1185">Reference proteome</keyword>
<dbReference type="GO" id="GO:0004497">
    <property type="term" value="F:monooxygenase activity"/>
    <property type="evidence" value="ECO:0007669"/>
    <property type="project" value="UniProtKB-KW"/>
</dbReference>
<evidence type="ECO:0000313" key="5">
    <source>
        <dbReference type="Proteomes" id="UP000197277"/>
    </source>
</evidence>
<keyword evidence="3" id="KW-0560">Oxidoreductase</keyword>
<dbReference type="OrthoDB" id="3972913at2"/>
<dbReference type="SUPFAM" id="SSF51905">
    <property type="entry name" value="FAD/NAD(P)-binding domain"/>
    <property type="match status" value="1"/>
</dbReference>
<dbReference type="PANTHER" id="PTHR43872">
    <property type="entry name" value="MONOOXYGENASE, PUTATIVE (AFU_ORTHOLOGUE AFUA_8G02570)-RELATED"/>
    <property type="match status" value="1"/>
</dbReference>
<comment type="similarity">
    <text evidence="2">Belongs to the FAD-binding monooxygenase family.</text>
</comment>
<comment type="caution">
    <text evidence="4">The sequence shown here is derived from an EMBL/GenBank/DDBJ whole genome shotgun (WGS) entry which is preliminary data.</text>
</comment>
<evidence type="ECO:0000256" key="1">
    <source>
        <dbReference type="ARBA" id="ARBA00001974"/>
    </source>
</evidence>
<keyword evidence="3" id="KW-0503">Monooxygenase</keyword>
<feature type="non-terminal residue" evidence="4">
    <location>
        <position position="146"/>
    </location>
</feature>
<dbReference type="InterPro" id="IPR036188">
    <property type="entry name" value="FAD/NAD-bd_sf"/>
</dbReference>
<dbReference type="Pfam" id="PF13450">
    <property type="entry name" value="NAD_binding_8"/>
    <property type="match status" value="1"/>
</dbReference>
<evidence type="ECO:0008006" key="6">
    <source>
        <dbReference type="Google" id="ProtNLM"/>
    </source>
</evidence>
<sequence length="146" mass="16059">MLTPMKTENDVLDVLIVGAGLSGIGAAHVLQRRCPGKSYLILEARAAIGGTWDLFRYPGVRSDSDMHTLGYSFKPWTNPKAIADGPAILDYIRETAQEGGITQHIRFGHKVVSCIVPERDGVFSGLEFRTNLWDKYSTAAPAQLRQ</sequence>